<dbReference type="RefSeq" id="XP_064705863.1">
    <property type="nucleotide sequence ID" value="XM_064846883.1"/>
</dbReference>
<dbReference type="AlphaFoldDB" id="A0AAV9N8K5"/>
<feature type="region of interest" description="Disordered" evidence="1">
    <location>
        <begin position="64"/>
        <end position="83"/>
    </location>
</feature>
<evidence type="ECO:0008006" key="4">
    <source>
        <dbReference type="Google" id="ProtNLM"/>
    </source>
</evidence>
<evidence type="ECO:0000313" key="2">
    <source>
        <dbReference type="EMBL" id="KAK5051636.1"/>
    </source>
</evidence>
<dbReference type="GeneID" id="89971482"/>
<reference evidence="2 3" key="1">
    <citation type="submission" date="2023-08" db="EMBL/GenBank/DDBJ databases">
        <title>Black Yeasts Isolated from many extreme environments.</title>
        <authorList>
            <person name="Coleine C."/>
            <person name="Stajich J.E."/>
            <person name="Selbmann L."/>
        </authorList>
    </citation>
    <scope>NUCLEOTIDE SEQUENCE [LARGE SCALE GENOMIC DNA]</scope>
    <source>
        <strain evidence="2 3">CCFEE 5792</strain>
    </source>
</reference>
<sequence length="122" mass="12927">MSSSQPTKERTTAAVEDLIDSVRANKSIPNTDTSTAVRGSAVDTLATGGPVGEIAMKSNSAAIARHNDQDAEPPRIDNDHKPDITKEMAPIVTETIGVAPTFDTDNFPADDEQPQEGKPNRA</sequence>
<evidence type="ECO:0000256" key="1">
    <source>
        <dbReference type="SAM" id="MobiDB-lite"/>
    </source>
</evidence>
<protein>
    <recommendedName>
        <fullName evidence="4">SMP domain-containing protein</fullName>
    </recommendedName>
</protein>
<dbReference type="Proteomes" id="UP001358417">
    <property type="component" value="Unassembled WGS sequence"/>
</dbReference>
<keyword evidence="3" id="KW-1185">Reference proteome</keyword>
<name>A0AAV9N8K5_9EURO</name>
<dbReference type="EMBL" id="JAVRRD010000015">
    <property type="protein sequence ID" value="KAK5051636.1"/>
    <property type="molecule type" value="Genomic_DNA"/>
</dbReference>
<proteinExistence type="predicted"/>
<organism evidence="2 3">
    <name type="scientific">Exophiala bonariae</name>
    <dbReference type="NCBI Taxonomy" id="1690606"/>
    <lineage>
        <taxon>Eukaryota</taxon>
        <taxon>Fungi</taxon>
        <taxon>Dikarya</taxon>
        <taxon>Ascomycota</taxon>
        <taxon>Pezizomycotina</taxon>
        <taxon>Eurotiomycetes</taxon>
        <taxon>Chaetothyriomycetidae</taxon>
        <taxon>Chaetothyriales</taxon>
        <taxon>Herpotrichiellaceae</taxon>
        <taxon>Exophiala</taxon>
    </lineage>
</organism>
<feature type="compositionally biased region" description="Basic and acidic residues" evidence="1">
    <location>
        <begin position="65"/>
        <end position="83"/>
    </location>
</feature>
<evidence type="ECO:0000313" key="3">
    <source>
        <dbReference type="Proteomes" id="UP001358417"/>
    </source>
</evidence>
<comment type="caution">
    <text evidence="2">The sequence shown here is derived from an EMBL/GenBank/DDBJ whole genome shotgun (WGS) entry which is preliminary data.</text>
</comment>
<feature type="region of interest" description="Disordered" evidence="1">
    <location>
        <begin position="100"/>
        <end position="122"/>
    </location>
</feature>
<gene>
    <name evidence="2" type="ORF">LTR84_003288</name>
</gene>
<accession>A0AAV9N8K5</accession>